<dbReference type="PANTHER" id="PTHR33653">
    <property type="entry name" value="RIBONUCLEASE VAPC2"/>
    <property type="match status" value="1"/>
</dbReference>
<keyword evidence="11" id="KW-1185">Reference proteome</keyword>
<dbReference type="EC" id="3.1.-.-" evidence="8"/>
<dbReference type="InterPro" id="IPR050556">
    <property type="entry name" value="Type_II_TA_system_RNase"/>
</dbReference>
<evidence type="ECO:0000256" key="2">
    <source>
        <dbReference type="ARBA" id="ARBA00022649"/>
    </source>
</evidence>
<dbReference type="Pfam" id="PF01850">
    <property type="entry name" value="PIN"/>
    <property type="match status" value="1"/>
</dbReference>
<sequence length="127" mass="13623">MIEPLYLLDSNICVYLLEGLSDTARGRVEACHPGEVVTSAICLAEVMRGVDRTDGEAFAKAERLFKVIPPLDFGAAAALCHAGLPFRRHSFDRLIAAHALSAGLTLVTNNGADFADVPGLKVENWTV</sequence>
<proteinExistence type="inferred from homology"/>
<dbReference type="GO" id="GO:0016787">
    <property type="term" value="F:hydrolase activity"/>
    <property type="evidence" value="ECO:0007669"/>
    <property type="project" value="UniProtKB-KW"/>
</dbReference>
<keyword evidence="3 8" id="KW-0540">Nuclease</keyword>
<evidence type="ECO:0000313" key="11">
    <source>
        <dbReference type="Proteomes" id="UP000608154"/>
    </source>
</evidence>
<evidence type="ECO:0000256" key="3">
    <source>
        <dbReference type="ARBA" id="ARBA00022722"/>
    </source>
</evidence>
<evidence type="ECO:0000256" key="7">
    <source>
        <dbReference type="ARBA" id="ARBA00038093"/>
    </source>
</evidence>
<organism evidence="10 11">
    <name type="scientific">Novosphingobium endophyticum</name>
    <dbReference type="NCBI Taxonomy" id="1955250"/>
    <lineage>
        <taxon>Bacteria</taxon>
        <taxon>Pseudomonadati</taxon>
        <taxon>Pseudomonadota</taxon>
        <taxon>Alphaproteobacteria</taxon>
        <taxon>Sphingomonadales</taxon>
        <taxon>Sphingomonadaceae</taxon>
        <taxon>Novosphingobium</taxon>
    </lineage>
</organism>
<comment type="similarity">
    <text evidence="7 8">Belongs to the PINc/VapC protein family.</text>
</comment>
<dbReference type="EMBL" id="BMHK01000005">
    <property type="protein sequence ID" value="GGB94260.1"/>
    <property type="molecule type" value="Genomic_DNA"/>
</dbReference>
<dbReference type="InterPro" id="IPR002716">
    <property type="entry name" value="PIN_dom"/>
</dbReference>
<evidence type="ECO:0000259" key="9">
    <source>
        <dbReference type="Pfam" id="PF01850"/>
    </source>
</evidence>
<dbReference type="GO" id="GO:0000287">
    <property type="term" value="F:magnesium ion binding"/>
    <property type="evidence" value="ECO:0007669"/>
    <property type="project" value="UniProtKB-UniRule"/>
</dbReference>
<dbReference type="GO" id="GO:0090729">
    <property type="term" value="F:toxin activity"/>
    <property type="evidence" value="ECO:0007669"/>
    <property type="project" value="UniProtKB-KW"/>
</dbReference>
<feature type="binding site" evidence="8">
    <location>
        <position position="92"/>
    </location>
    <ligand>
        <name>Mg(2+)</name>
        <dbReference type="ChEBI" id="CHEBI:18420"/>
    </ligand>
</feature>
<evidence type="ECO:0000313" key="10">
    <source>
        <dbReference type="EMBL" id="GGB94260.1"/>
    </source>
</evidence>
<keyword evidence="5 8" id="KW-0378">Hydrolase</keyword>
<dbReference type="CDD" id="cd18736">
    <property type="entry name" value="PIN_CcVapC1-like"/>
    <property type="match status" value="1"/>
</dbReference>
<keyword evidence="2 8" id="KW-1277">Toxin-antitoxin system</keyword>
<feature type="binding site" evidence="8">
    <location>
        <position position="9"/>
    </location>
    <ligand>
        <name>Mg(2+)</name>
        <dbReference type="ChEBI" id="CHEBI:18420"/>
    </ligand>
</feature>
<evidence type="ECO:0000256" key="8">
    <source>
        <dbReference type="HAMAP-Rule" id="MF_00265"/>
    </source>
</evidence>
<accession>A0A916TQQ8</accession>
<name>A0A916TQQ8_9SPHN</name>
<keyword evidence="8" id="KW-0800">Toxin</keyword>
<dbReference type="SUPFAM" id="SSF88723">
    <property type="entry name" value="PIN domain-like"/>
    <property type="match status" value="1"/>
</dbReference>
<feature type="domain" description="PIN" evidence="9">
    <location>
        <begin position="6"/>
        <end position="119"/>
    </location>
</feature>
<comment type="caution">
    <text evidence="10">The sequence shown here is derived from an EMBL/GenBank/DDBJ whole genome shotgun (WGS) entry which is preliminary data.</text>
</comment>
<dbReference type="InterPro" id="IPR029060">
    <property type="entry name" value="PIN-like_dom_sf"/>
</dbReference>
<dbReference type="Proteomes" id="UP000608154">
    <property type="component" value="Unassembled WGS sequence"/>
</dbReference>
<dbReference type="GO" id="GO:0004540">
    <property type="term" value="F:RNA nuclease activity"/>
    <property type="evidence" value="ECO:0007669"/>
    <property type="project" value="InterPro"/>
</dbReference>
<reference evidence="10" key="1">
    <citation type="journal article" date="2014" name="Int. J. Syst. Evol. Microbiol.">
        <title>Complete genome sequence of Corynebacterium casei LMG S-19264T (=DSM 44701T), isolated from a smear-ripened cheese.</title>
        <authorList>
            <consortium name="US DOE Joint Genome Institute (JGI-PGF)"/>
            <person name="Walter F."/>
            <person name="Albersmeier A."/>
            <person name="Kalinowski J."/>
            <person name="Ruckert C."/>
        </authorList>
    </citation>
    <scope>NUCLEOTIDE SEQUENCE</scope>
    <source>
        <strain evidence="10">CGMCC 1.15095</strain>
    </source>
</reference>
<evidence type="ECO:0000256" key="6">
    <source>
        <dbReference type="ARBA" id="ARBA00022842"/>
    </source>
</evidence>
<reference evidence="10" key="2">
    <citation type="submission" date="2020-09" db="EMBL/GenBank/DDBJ databases">
        <authorList>
            <person name="Sun Q."/>
            <person name="Zhou Y."/>
        </authorList>
    </citation>
    <scope>NUCLEOTIDE SEQUENCE</scope>
    <source>
        <strain evidence="10">CGMCC 1.15095</strain>
    </source>
</reference>
<evidence type="ECO:0000256" key="4">
    <source>
        <dbReference type="ARBA" id="ARBA00022723"/>
    </source>
</evidence>
<dbReference type="AlphaFoldDB" id="A0A916TQQ8"/>
<keyword evidence="6 8" id="KW-0460">Magnesium</keyword>
<keyword evidence="4 8" id="KW-0479">Metal-binding</keyword>
<gene>
    <name evidence="8 10" type="primary">vapC</name>
    <name evidence="10" type="ORF">GCM10011494_10870</name>
</gene>
<dbReference type="Gene3D" id="3.40.50.1010">
    <property type="entry name" value="5'-nuclease"/>
    <property type="match status" value="1"/>
</dbReference>
<comment type="function">
    <text evidence="8">Toxic component of a toxin-antitoxin (TA) system. An RNase.</text>
</comment>
<evidence type="ECO:0000256" key="1">
    <source>
        <dbReference type="ARBA" id="ARBA00001946"/>
    </source>
</evidence>
<dbReference type="InterPro" id="IPR022907">
    <property type="entry name" value="VapC_family"/>
</dbReference>
<evidence type="ECO:0000256" key="5">
    <source>
        <dbReference type="ARBA" id="ARBA00022801"/>
    </source>
</evidence>
<dbReference type="PANTHER" id="PTHR33653:SF1">
    <property type="entry name" value="RIBONUCLEASE VAPC2"/>
    <property type="match status" value="1"/>
</dbReference>
<comment type="cofactor">
    <cofactor evidence="1 8">
        <name>Mg(2+)</name>
        <dbReference type="ChEBI" id="CHEBI:18420"/>
    </cofactor>
</comment>
<protein>
    <recommendedName>
        <fullName evidence="8">Ribonuclease VapC</fullName>
        <shortName evidence="8">RNase VapC</shortName>
        <ecNumber evidence="8">3.1.-.-</ecNumber>
    </recommendedName>
    <alternativeName>
        <fullName evidence="8">Toxin VapC</fullName>
    </alternativeName>
</protein>
<dbReference type="HAMAP" id="MF_00265">
    <property type="entry name" value="VapC_Nob1"/>
    <property type="match status" value="1"/>
</dbReference>
<dbReference type="RefSeq" id="WP_188769270.1">
    <property type="nucleotide sequence ID" value="NZ_BMHK01000005.1"/>
</dbReference>